<protein>
    <submittedName>
        <fullName evidence="1">Uncharacterized protein</fullName>
    </submittedName>
</protein>
<dbReference type="EMBL" id="MN739696">
    <property type="protein sequence ID" value="QHT21695.1"/>
    <property type="molecule type" value="Genomic_DNA"/>
</dbReference>
<proteinExistence type="predicted"/>
<sequence length="96" mass="11405">MVLSYFALSGIYGCYRGFTTLPNDKITHRLIFSVATGLKYAFPPSNFYEVGRLSARLYYKAKHYKNPELLKKHNPYFPFDKKDLYSEWHIYNPRLI</sequence>
<evidence type="ECO:0000313" key="1">
    <source>
        <dbReference type="EMBL" id="QHT21695.1"/>
    </source>
</evidence>
<organism evidence="1">
    <name type="scientific">viral metagenome</name>
    <dbReference type="NCBI Taxonomy" id="1070528"/>
    <lineage>
        <taxon>unclassified sequences</taxon>
        <taxon>metagenomes</taxon>
        <taxon>organismal metagenomes</taxon>
    </lineage>
</organism>
<dbReference type="AlphaFoldDB" id="A0A6C0E2R5"/>
<accession>A0A6C0E2R5</accession>
<reference evidence="1" key="1">
    <citation type="journal article" date="2020" name="Nature">
        <title>Giant virus diversity and host interactions through global metagenomics.</title>
        <authorList>
            <person name="Schulz F."/>
            <person name="Roux S."/>
            <person name="Paez-Espino D."/>
            <person name="Jungbluth S."/>
            <person name="Walsh D.A."/>
            <person name="Denef V.J."/>
            <person name="McMahon K.D."/>
            <person name="Konstantinidis K.T."/>
            <person name="Eloe-Fadrosh E.A."/>
            <person name="Kyrpides N.C."/>
            <person name="Woyke T."/>
        </authorList>
    </citation>
    <scope>NUCLEOTIDE SEQUENCE</scope>
    <source>
        <strain evidence="1">GVMAG-M-3300023179-103</strain>
    </source>
</reference>
<name>A0A6C0E2R5_9ZZZZ</name>